<accession>A0ABV6V8H0</accession>
<dbReference type="PANTHER" id="PTHR43674:SF16">
    <property type="entry name" value="CARBON-NITROGEN FAMILY, PUTATIVE (AFU_ORTHOLOGUE AFUA_5G02350)-RELATED"/>
    <property type="match status" value="1"/>
</dbReference>
<dbReference type="PANTHER" id="PTHR43674">
    <property type="entry name" value="NITRILASE C965.09-RELATED"/>
    <property type="match status" value="1"/>
</dbReference>
<dbReference type="GO" id="GO:0016787">
    <property type="term" value="F:hydrolase activity"/>
    <property type="evidence" value="ECO:0007669"/>
    <property type="project" value="UniProtKB-KW"/>
</dbReference>
<dbReference type="PROSITE" id="PS50263">
    <property type="entry name" value="CN_HYDROLASE"/>
    <property type="match status" value="1"/>
</dbReference>
<keyword evidence="1" id="KW-0378">Hydrolase</keyword>
<dbReference type="InterPro" id="IPR036526">
    <property type="entry name" value="C-N_Hydrolase_sf"/>
</dbReference>
<organism evidence="1 2">
    <name type="scientific">Streptacidiphilus alkalitolerans</name>
    <dbReference type="NCBI Taxonomy" id="3342712"/>
    <lineage>
        <taxon>Bacteria</taxon>
        <taxon>Bacillati</taxon>
        <taxon>Actinomycetota</taxon>
        <taxon>Actinomycetes</taxon>
        <taxon>Kitasatosporales</taxon>
        <taxon>Streptomycetaceae</taxon>
        <taxon>Streptacidiphilus</taxon>
    </lineage>
</organism>
<protein>
    <submittedName>
        <fullName evidence="1">Carbon-nitrogen hydrolase family protein</fullName>
    </submittedName>
</protein>
<proteinExistence type="predicted"/>
<evidence type="ECO:0000313" key="1">
    <source>
        <dbReference type="EMBL" id="MFC1409988.1"/>
    </source>
</evidence>
<name>A0ABV6V8H0_9ACTN</name>
<dbReference type="Gene3D" id="3.60.110.10">
    <property type="entry name" value="Carbon-nitrogen hydrolase"/>
    <property type="match status" value="1"/>
</dbReference>
<dbReference type="SUPFAM" id="SSF56317">
    <property type="entry name" value="Carbon-nitrogen hydrolase"/>
    <property type="match status" value="1"/>
</dbReference>
<sequence length="290" mass="31610">MRTLAVAAIQTAPVPLDLEASWQRFADQVRSTRALFPHVQLVVVPELLLAAEAPLLRPCPEDWMQRAAVTVPGPLTDRICALAVETGLWLVPGSVFERAGDGNIYNTALAVSPQGEIVARYRKIFPWQPYEACTPGKEFVVFDIPDVGRIGLAICYDGSFPETARQLAWLGAEVIIQPTLTTTRDREMELVCARANAWTNQVYVVNVNGADPCGVGASAVVDPEGIVRQQAGPGEEILVDVLDLDTVTRVRAYGTAGLNRPWSQLARYGAEIELPMYGGAFRPPSWLKDA</sequence>
<dbReference type="EMBL" id="JBHEZX010000004">
    <property type="protein sequence ID" value="MFC1409988.1"/>
    <property type="molecule type" value="Genomic_DNA"/>
</dbReference>
<dbReference type="Pfam" id="PF00795">
    <property type="entry name" value="CN_hydrolase"/>
    <property type="match status" value="1"/>
</dbReference>
<dbReference type="CDD" id="cd07197">
    <property type="entry name" value="nitrilase"/>
    <property type="match status" value="1"/>
</dbReference>
<dbReference type="Proteomes" id="UP001592582">
    <property type="component" value="Unassembled WGS sequence"/>
</dbReference>
<comment type="caution">
    <text evidence="1">The sequence shown here is derived from an EMBL/GenBank/DDBJ whole genome shotgun (WGS) entry which is preliminary data.</text>
</comment>
<evidence type="ECO:0000313" key="2">
    <source>
        <dbReference type="Proteomes" id="UP001592582"/>
    </source>
</evidence>
<keyword evidence="2" id="KW-1185">Reference proteome</keyword>
<dbReference type="InterPro" id="IPR050345">
    <property type="entry name" value="Aliph_Amidase/BUP"/>
</dbReference>
<reference evidence="1 2" key="1">
    <citation type="submission" date="2024-09" db="EMBL/GenBank/DDBJ databases">
        <authorList>
            <person name="Lee S.D."/>
        </authorList>
    </citation>
    <scope>NUCLEOTIDE SEQUENCE [LARGE SCALE GENOMIC DNA]</scope>
    <source>
        <strain evidence="1 2">N1-1</strain>
    </source>
</reference>
<dbReference type="InterPro" id="IPR003010">
    <property type="entry name" value="C-N_Hydrolase"/>
</dbReference>
<gene>
    <name evidence="1" type="ORF">ACEZDG_11960</name>
</gene>